<proteinExistence type="predicted"/>
<feature type="coiled-coil region" evidence="5">
    <location>
        <begin position="370"/>
        <end position="418"/>
    </location>
</feature>
<evidence type="ECO:0000313" key="8">
    <source>
        <dbReference type="Proteomes" id="UP001583172"/>
    </source>
</evidence>
<organism evidence="7 8">
    <name type="scientific">Humicola insolens</name>
    <name type="common">Soft-rot fungus</name>
    <dbReference type="NCBI Taxonomy" id="85995"/>
    <lineage>
        <taxon>Eukaryota</taxon>
        <taxon>Fungi</taxon>
        <taxon>Dikarya</taxon>
        <taxon>Ascomycota</taxon>
        <taxon>Pezizomycotina</taxon>
        <taxon>Sordariomycetes</taxon>
        <taxon>Sordariomycetidae</taxon>
        <taxon>Sordariales</taxon>
        <taxon>Chaetomiaceae</taxon>
        <taxon>Mycothermus</taxon>
    </lineage>
</organism>
<evidence type="ECO:0000256" key="2">
    <source>
        <dbReference type="ARBA" id="ARBA00022490"/>
    </source>
</evidence>
<protein>
    <submittedName>
        <fullName evidence="7">Uncharacterized protein</fullName>
    </submittedName>
</protein>
<evidence type="ECO:0000256" key="5">
    <source>
        <dbReference type="SAM" id="Coils"/>
    </source>
</evidence>
<dbReference type="PANTHER" id="PTHR46349">
    <property type="entry name" value="CINGULIN-LIKE PROTEIN 1-RELATED"/>
    <property type="match status" value="1"/>
</dbReference>
<sequence>MAANMRQAFLPGANGAGPNPHNLVSEAKRDLDKLRERGAKVGRLNGDVALDLGNGLAPVKAAAVSVKQTRAQIRAVEEASKRHERKLLELEKEAKALLAEKGVTPQRLAKALPDATMKLCIEFTSVSIGTEKFSELVETTASQRKVTEPSAIAVAKPPAKSLAKRPGSGHPAPNPAPWASGTAHPPGGPQQRLLTPASIKYHIDGILRDTNIQVKAVQRRQRLAEEKAAAMENRIEELQEELQDARSLSTSLQTKMEDASETIAKLKDDNSFLQKELARQMQKRKDLSADNSLAETREQLSAAHDKIRDLQNLFADTRADSMALQKELDQMRSAMEERDTNVRSLSQLLMAAEADRSSLLDQLTQRETKIESLTAQVAQHKTAVADLEKSQAESNKTMTGLESKVRAVETNNKELALEVARQSDRSSAALDELNEAGIKFGKREAELTVSLEKSEIANKGLKADTDMAEAGSPHNDERVFCGSAAVPSVLAVRRCPGLPFGVAKAMPRAGATANLTDAQVSSLNQRLRERNAELDNLNSALKAKEEIGRVCREGETKDERLRKLERLEAREGNLEHDLKAARARADERDTECQNLASIVQDLQKKLAAAENDAKQHLQRWENGLTSVTRVLGMNCPLSLPSIDGWAPLARRLLETRYCHPARNTTLATLVAFEAWDDPFAPHPLAHPLGAEELMVALFAGALGGFLACILASASRLAFWLAQAHPINAPVADLAVGEAIKALLSLDLSPTAVAGRLAVCQVARLLRVRWPEVPWSFDDDKLDTHQRSLLPTVSAVVADAVESLNIGQISLAARPGSDIMFVVDRPRQSVVVAHKSRCVWKDSVTACIVAPPGHEDILVDTGELGQKDIWLFHNWR</sequence>
<evidence type="ECO:0000256" key="1">
    <source>
        <dbReference type="ARBA" id="ARBA00004496"/>
    </source>
</evidence>
<comment type="subcellular location">
    <subcellularLocation>
        <location evidence="1">Cytoplasm</location>
    </subcellularLocation>
</comment>
<feature type="coiled-coil region" evidence="5">
    <location>
        <begin position="520"/>
        <end position="619"/>
    </location>
</feature>
<evidence type="ECO:0000256" key="3">
    <source>
        <dbReference type="ARBA" id="ARBA00023123"/>
    </source>
</evidence>
<evidence type="ECO:0000313" key="7">
    <source>
        <dbReference type="EMBL" id="KAL1835847.1"/>
    </source>
</evidence>
<feature type="coiled-coil region" evidence="5">
    <location>
        <begin position="66"/>
        <end position="100"/>
    </location>
</feature>
<feature type="coiled-coil region" evidence="5">
    <location>
        <begin position="207"/>
        <end position="313"/>
    </location>
</feature>
<dbReference type="EMBL" id="JAZGSY010000525">
    <property type="protein sequence ID" value="KAL1835847.1"/>
    <property type="molecule type" value="Genomic_DNA"/>
</dbReference>
<evidence type="ECO:0000256" key="4">
    <source>
        <dbReference type="ARBA" id="ARBA00023175"/>
    </source>
</evidence>
<keyword evidence="3" id="KW-0518">Myosin</keyword>
<evidence type="ECO:0000256" key="6">
    <source>
        <dbReference type="SAM" id="MobiDB-lite"/>
    </source>
</evidence>
<keyword evidence="5" id="KW-0175">Coiled coil</keyword>
<feature type="region of interest" description="Disordered" evidence="6">
    <location>
        <begin position="1"/>
        <end position="22"/>
    </location>
</feature>
<keyword evidence="8" id="KW-1185">Reference proteome</keyword>
<accession>A0ABR3V2M9</accession>
<name>A0ABR3V2M9_HUMIN</name>
<comment type="caution">
    <text evidence="7">The sequence shown here is derived from an EMBL/GenBank/DDBJ whole genome shotgun (WGS) entry which is preliminary data.</text>
</comment>
<dbReference type="PANTHER" id="PTHR46349:SF6">
    <property type="entry name" value="MYOSIN-6-LIKE"/>
    <property type="match status" value="1"/>
</dbReference>
<reference evidence="7 8" key="1">
    <citation type="journal article" date="2024" name="Commun. Biol.">
        <title>Comparative genomic analysis of thermophilic fungi reveals convergent evolutionary adaptations and gene losses.</title>
        <authorList>
            <person name="Steindorff A.S."/>
            <person name="Aguilar-Pontes M.V."/>
            <person name="Robinson A.J."/>
            <person name="Andreopoulos B."/>
            <person name="LaButti K."/>
            <person name="Kuo A."/>
            <person name="Mondo S."/>
            <person name="Riley R."/>
            <person name="Otillar R."/>
            <person name="Haridas S."/>
            <person name="Lipzen A."/>
            <person name="Grimwood J."/>
            <person name="Schmutz J."/>
            <person name="Clum A."/>
            <person name="Reid I.D."/>
            <person name="Moisan M.C."/>
            <person name="Butler G."/>
            <person name="Nguyen T.T.M."/>
            <person name="Dewar K."/>
            <person name="Conant G."/>
            <person name="Drula E."/>
            <person name="Henrissat B."/>
            <person name="Hansel C."/>
            <person name="Singer S."/>
            <person name="Hutchinson M.I."/>
            <person name="de Vries R.P."/>
            <person name="Natvig D.O."/>
            <person name="Powell A.J."/>
            <person name="Tsang A."/>
            <person name="Grigoriev I.V."/>
        </authorList>
    </citation>
    <scope>NUCLEOTIDE SEQUENCE [LARGE SCALE GENOMIC DNA]</scope>
    <source>
        <strain evidence="7 8">CBS 620.91</strain>
    </source>
</reference>
<gene>
    <name evidence="7" type="ORF">VTJ49DRAFT_5976</name>
</gene>
<feature type="region of interest" description="Disordered" evidence="6">
    <location>
        <begin position="148"/>
        <end position="193"/>
    </location>
</feature>
<keyword evidence="4" id="KW-0505">Motor protein</keyword>
<keyword evidence="2" id="KW-0963">Cytoplasm</keyword>
<dbReference type="Proteomes" id="UP001583172">
    <property type="component" value="Unassembled WGS sequence"/>
</dbReference>